<dbReference type="PANTHER" id="PTHR43448:SF7">
    <property type="entry name" value="4-HYDROXYBENZOATE SOLANESYLTRANSFERASE"/>
    <property type="match status" value="1"/>
</dbReference>
<keyword evidence="6 13" id="KW-0812">Transmembrane</keyword>
<keyword evidence="5" id="KW-0808">Transferase</keyword>
<gene>
    <name evidence="14" type="ORF">KP005_19075</name>
</gene>
<evidence type="ECO:0000256" key="11">
    <source>
        <dbReference type="ARBA" id="ARBA00042475"/>
    </source>
</evidence>
<feature type="transmembrane region" description="Helical" evidence="13">
    <location>
        <begin position="188"/>
        <end position="208"/>
    </location>
</feature>
<dbReference type="EC" id="2.5.1.141" evidence="3"/>
<dbReference type="InterPro" id="IPR006369">
    <property type="entry name" value="Protohaem_IX_farnesylTrfase"/>
</dbReference>
<proteinExistence type="predicted"/>
<keyword evidence="8 13" id="KW-0472">Membrane</keyword>
<feature type="transmembrane region" description="Helical" evidence="13">
    <location>
        <begin position="237"/>
        <end position="255"/>
    </location>
</feature>
<evidence type="ECO:0000256" key="9">
    <source>
        <dbReference type="ARBA" id="ARBA00030253"/>
    </source>
</evidence>
<evidence type="ECO:0000256" key="1">
    <source>
        <dbReference type="ARBA" id="ARBA00004651"/>
    </source>
</evidence>
<keyword evidence="15" id="KW-1185">Reference proteome</keyword>
<feature type="transmembrane region" description="Helical" evidence="13">
    <location>
        <begin position="115"/>
        <end position="135"/>
    </location>
</feature>
<evidence type="ECO:0000256" key="8">
    <source>
        <dbReference type="ARBA" id="ARBA00023136"/>
    </source>
</evidence>
<evidence type="ECO:0000256" key="6">
    <source>
        <dbReference type="ARBA" id="ARBA00022692"/>
    </source>
</evidence>
<evidence type="ECO:0000256" key="7">
    <source>
        <dbReference type="ARBA" id="ARBA00022989"/>
    </source>
</evidence>
<sequence length="256" mass="27529">MNAAAALGGYLLCRTRPDSKALVLCAGVALMACAASAFNQVLERDLDALMNRTRFRPVASGELGPLGGLSIALLALGGGVLLLNQSGLLPLCLALFTLLWYLLVYTPLKRRTPFALLVGAVCGALPPLIGWSAAGGAPADFRIVLLCGILYLWQVPHFWMLQKRYAEDYRRAGVPLFVPRSFRGPAPFLVLWLLATVAATLMLPVFGLIAGQNAPLWCLAFCLPLLLYPFERWEGAAFAGVNIFPALLTLALYGTP</sequence>
<dbReference type="Proteomes" id="UP000683493">
    <property type="component" value="Chromosome"/>
</dbReference>
<feature type="transmembrane region" description="Helical" evidence="13">
    <location>
        <begin position="21"/>
        <end position="42"/>
    </location>
</feature>
<reference evidence="14 15" key="1">
    <citation type="submission" date="2021-06" db="EMBL/GenBank/DDBJ databases">
        <title>Gemonas diversity in paddy soil.</title>
        <authorList>
            <person name="Liu G."/>
        </authorList>
    </citation>
    <scope>NUCLEOTIDE SEQUENCE [LARGE SCALE GENOMIC DNA]</scope>
    <source>
        <strain evidence="14 15">RG29</strain>
    </source>
</reference>
<evidence type="ECO:0000256" key="3">
    <source>
        <dbReference type="ARBA" id="ARBA00012292"/>
    </source>
</evidence>
<protein>
    <recommendedName>
        <fullName evidence="10">Protoheme IX farnesyltransferase</fullName>
        <ecNumber evidence="3">2.5.1.141</ecNumber>
    </recommendedName>
    <alternativeName>
        <fullName evidence="11">Heme B farnesyltransferase</fullName>
    </alternativeName>
    <alternativeName>
        <fullName evidence="9">Heme O synthase</fullName>
    </alternativeName>
</protein>
<evidence type="ECO:0000256" key="13">
    <source>
        <dbReference type="SAM" id="Phobius"/>
    </source>
</evidence>
<feature type="transmembrane region" description="Helical" evidence="13">
    <location>
        <begin position="141"/>
        <end position="161"/>
    </location>
</feature>
<comment type="subcellular location">
    <subcellularLocation>
        <location evidence="1">Cell membrane</location>
        <topology evidence="1">Multi-pass membrane protein</topology>
    </subcellularLocation>
</comment>
<feature type="transmembrane region" description="Helical" evidence="13">
    <location>
        <begin position="63"/>
        <end position="82"/>
    </location>
</feature>
<evidence type="ECO:0000313" key="15">
    <source>
        <dbReference type="Proteomes" id="UP000683493"/>
    </source>
</evidence>
<evidence type="ECO:0000256" key="5">
    <source>
        <dbReference type="ARBA" id="ARBA00022679"/>
    </source>
</evidence>
<dbReference type="Pfam" id="PF01040">
    <property type="entry name" value="UbiA"/>
    <property type="match status" value="1"/>
</dbReference>
<keyword evidence="4" id="KW-1003">Cell membrane</keyword>
<accession>A0ABX8JQD4</accession>
<dbReference type="PROSITE" id="PS00943">
    <property type="entry name" value="UBIA"/>
    <property type="match status" value="1"/>
</dbReference>
<feature type="transmembrane region" description="Helical" evidence="13">
    <location>
        <begin position="88"/>
        <end position="108"/>
    </location>
</feature>
<keyword evidence="7 13" id="KW-1133">Transmembrane helix</keyword>
<dbReference type="EMBL" id="CP076724">
    <property type="protein sequence ID" value="QWV99812.1"/>
    <property type="molecule type" value="Genomic_DNA"/>
</dbReference>
<organism evidence="14 15">
    <name type="scientific">Geomonas diazotrophica</name>
    <dbReference type="NCBI Taxonomy" id="2843197"/>
    <lineage>
        <taxon>Bacteria</taxon>
        <taxon>Pseudomonadati</taxon>
        <taxon>Thermodesulfobacteriota</taxon>
        <taxon>Desulfuromonadia</taxon>
        <taxon>Geobacterales</taxon>
        <taxon>Geobacteraceae</taxon>
        <taxon>Geomonas</taxon>
    </lineage>
</organism>
<evidence type="ECO:0000313" key="14">
    <source>
        <dbReference type="EMBL" id="QWV99812.1"/>
    </source>
</evidence>
<dbReference type="InterPro" id="IPR000537">
    <property type="entry name" value="UbiA_prenyltransferase"/>
</dbReference>
<dbReference type="CDD" id="cd13957">
    <property type="entry name" value="PT_UbiA_Cox10"/>
    <property type="match status" value="1"/>
</dbReference>
<dbReference type="PANTHER" id="PTHR43448">
    <property type="entry name" value="PROTOHEME IX FARNESYLTRANSFERASE, MITOCHONDRIAL"/>
    <property type="match status" value="1"/>
</dbReference>
<dbReference type="InterPro" id="IPR030470">
    <property type="entry name" value="UbiA_prenylTrfase_CS"/>
</dbReference>
<comment type="pathway">
    <text evidence="2">Porphyrin-containing compound metabolism; heme O biosynthesis; heme O from protoheme: step 1/1.</text>
</comment>
<evidence type="ECO:0000256" key="12">
    <source>
        <dbReference type="ARBA" id="ARBA00047690"/>
    </source>
</evidence>
<comment type="catalytic activity">
    <reaction evidence="12">
        <text>heme b + (2E,6E)-farnesyl diphosphate + H2O = Fe(II)-heme o + diphosphate</text>
        <dbReference type="Rhea" id="RHEA:28070"/>
        <dbReference type="ChEBI" id="CHEBI:15377"/>
        <dbReference type="ChEBI" id="CHEBI:33019"/>
        <dbReference type="ChEBI" id="CHEBI:60344"/>
        <dbReference type="ChEBI" id="CHEBI:60530"/>
        <dbReference type="ChEBI" id="CHEBI:175763"/>
        <dbReference type="EC" id="2.5.1.141"/>
    </reaction>
</comment>
<evidence type="ECO:0000256" key="4">
    <source>
        <dbReference type="ARBA" id="ARBA00022475"/>
    </source>
</evidence>
<evidence type="ECO:0000256" key="2">
    <source>
        <dbReference type="ARBA" id="ARBA00004919"/>
    </source>
</evidence>
<name>A0ABX8JQD4_9BACT</name>
<evidence type="ECO:0000256" key="10">
    <source>
        <dbReference type="ARBA" id="ARBA00040810"/>
    </source>
</evidence>